<dbReference type="OrthoDB" id="9812364at2"/>
<organism evidence="2 3">
    <name type="scientific">Kryptobacter tengchongensis</name>
    <dbReference type="NCBI Taxonomy" id="1643429"/>
    <lineage>
        <taxon>Bacteria</taxon>
        <taxon>Pseudomonadati</taxon>
        <taxon>Candidatus Kryptoniota</taxon>
        <taxon>Candidatus Kryptobacter</taxon>
    </lineage>
</organism>
<feature type="transmembrane region" description="Helical" evidence="1">
    <location>
        <begin position="138"/>
        <end position="157"/>
    </location>
</feature>
<sequence>MSWFDFSKLVAVTSLIFFGGGLIYHYYKTKQLRFPADFARPKGSYKIGVIYSFTIGMMPWVKESTRKHWVAYLRGVIFHIGIFIGIAVLILNLVKVNINSSFVKLFAIIVGLGAIMGFSGIFMRIFEKNLRKISTVDDFISVLLVSLFLTFVALSLVNSKFSSLMYFTSGLTFFYAPVGKIKHCLYFFFSRFFFGVHLGRRGIVHKYTEVLYGE</sequence>
<feature type="transmembrane region" description="Helical" evidence="1">
    <location>
        <begin position="6"/>
        <end position="27"/>
    </location>
</feature>
<reference evidence="2 3" key="1">
    <citation type="submission" date="2015-11" db="EMBL/GenBank/DDBJ databases">
        <authorList>
            <person name="Varghese N."/>
        </authorList>
    </citation>
    <scope>NUCLEOTIDE SEQUENCE [LARGE SCALE GENOMIC DNA]</scope>
    <source>
        <strain evidence="2 3">JGI-24</strain>
    </source>
</reference>
<keyword evidence="1" id="KW-1133">Transmembrane helix</keyword>
<dbReference type="AlphaFoldDB" id="A0A656D844"/>
<accession>A0A656D844</accession>
<dbReference type="Proteomes" id="UP000243065">
    <property type="component" value="Unassembled WGS sequence"/>
</dbReference>
<name>A0A656D844_KRYT1</name>
<keyword evidence="3" id="KW-1185">Reference proteome</keyword>
<evidence type="ECO:0000313" key="3">
    <source>
        <dbReference type="Proteomes" id="UP000243065"/>
    </source>
</evidence>
<dbReference type="EMBL" id="CZVU01000061">
    <property type="protein sequence ID" value="CUT03142.1"/>
    <property type="molecule type" value="Genomic_DNA"/>
</dbReference>
<dbReference type="RefSeq" id="WP_072150605.1">
    <property type="nucleotide sequence ID" value="NZ_CZVU01000061.1"/>
</dbReference>
<evidence type="ECO:0008006" key="4">
    <source>
        <dbReference type="Google" id="ProtNLM"/>
    </source>
</evidence>
<evidence type="ECO:0000256" key="1">
    <source>
        <dbReference type="SAM" id="Phobius"/>
    </source>
</evidence>
<gene>
    <name evidence="2" type="ORF">JGI24_01250</name>
</gene>
<evidence type="ECO:0000313" key="2">
    <source>
        <dbReference type="EMBL" id="CUT03142.1"/>
    </source>
</evidence>
<feature type="transmembrane region" description="Helical" evidence="1">
    <location>
        <begin position="105"/>
        <end position="126"/>
    </location>
</feature>
<keyword evidence="1" id="KW-0472">Membrane</keyword>
<keyword evidence="1" id="KW-0812">Transmembrane</keyword>
<protein>
    <recommendedName>
        <fullName evidence="4">Nitrate reductase gamma subunit</fullName>
    </recommendedName>
</protein>
<proteinExistence type="predicted"/>
<feature type="transmembrane region" description="Helical" evidence="1">
    <location>
        <begin position="71"/>
        <end position="93"/>
    </location>
</feature>